<organism evidence="1 2">
    <name type="scientific">Leptospira kirschneri str. 200802841</name>
    <dbReference type="NCBI Taxonomy" id="1193047"/>
    <lineage>
        <taxon>Bacteria</taxon>
        <taxon>Pseudomonadati</taxon>
        <taxon>Spirochaetota</taxon>
        <taxon>Spirochaetia</taxon>
        <taxon>Leptospirales</taxon>
        <taxon>Leptospiraceae</taxon>
        <taxon>Leptospira</taxon>
    </lineage>
</organism>
<dbReference type="InterPro" id="IPR011004">
    <property type="entry name" value="Trimer_LpxA-like_sf"/>
</dbReference>
<dbReference type="PANTHER" id="PTHR13061">
    <property type="entry name" value="DYNACTIN SUBUNIT P25"/>
    <property type="match status" value="1"/>
</dbReference>
<evidence type="ECO:0000313" key="2">
    <source>
        <dbReference type="Proteomes" id="UP000006339"/>
    </source>
</evidence>
<evidence type="ECO:0000313" key="1">
    <source>
        <dbReference type="EMBL" id="EKO52197.1"/>
    </source>
</evidence>
<comment type="caution">
    <text evidence="1">The sequence shown here is derived from an EMBL/GenBank/DDBJ whole genome shotgun (WGS) entry which is preliminary data.</text>
</comment>
<accession>A0A828Y9R5</accession>
<dbReference type="SUPFAM" id="SSF51161">
    <property type="entry name" value="Trimeric LpxA-like enzymes"/>
    <property type="match status" value="1"/>
</dbReference>
<keyword evidence="2" id="KW-1185">Reference proteome</keyword>
<dbReference type="InterPro" id="IPR050484">
    <property type="entry name" value="Transf_Hexapept/Carb_Anhydrase"/>
</dbReference>
<dbReference type="Gene3D" id="2.160.10.10">
    <property type="entry name" value="Hexapeptide repeat proteins"/>
    <property type="match status" value="1"/>
</dbReference>
<dbReference type="CDD" id="cd04645">
    <property type="entry name" value="LbH_gamma_CA_like"/>
    <property type="match status" value="1"/>
</dbReference>
<dbReference type="InterPro" id="IPR001451">
    <property type="entry name" value="Hexapep"/>
</dbReference>
<dbReference type="EMBL" id="AKWH02000029">
    <property type="protein sequence ID" value="EKO52197.1"/>
    <property type="molecule type" value="Genomic_DNA"/>
</dbReference>
<dbReference type="PANTHER" id="PTHR13061:SF29">
    <property type="entry name" value="GAMMA CARBONIC ANHYDRASE-LIKE 1, MITOCHONDRIAL-RELATED"/>
    <property type="match status" value="1"/>
</dbReference>
<reference evidence="1" key="1">
    <citation type="submission" date="2012-10" db="EMBL/GenBank/DDBJ databases">
        <authorList>
            <person name="Harkins D.M."/>
            <person name="Durkin A.S."/>
            <person name="Brinkac L.M."/>
            <person name="Selengut J.D."/>
            <person name="Sanka R."/>
            <person name="DePew J."/>
            <person name="Purushe J."/>
            <person name="Picardeau M."/>
            <person name="Werts C."/>
            <person name="Goarant C."/>
            <person name="Vinetz J.M."/>
            <person name="Sutton G.G."/>
            <person name="Nelson W.C."/>
            <person name="Fouts D.E."/>
        </authorList>
    </citation>
    <scope>NUCLEOTIDE SEQUENCE [LARGE SCALE GENOMIC DNA]</scope>
    <source>
        <strain evidence="1">200802841</strain>
    </source>
</reference>
<proteinExistence type="predicted"/>
<keyword evidence="1" id="KW-0808">Transferase</keyword>
<protein>
    <submittedName>
        <fullName evidence="1">Transferase hexapeptide repeat protein</fullName>
    </submittedName>
</protein>
<name>A0A828Y9R5_9LEPT</name>
<dbReference type="GO" id="GO:0016740">
    <property type="term" value="F:transferase activity"/>
    <property type="evidence" value="ECO:0007669"/>
    <property type="project" value="UniProtKB-KW"/>
</dbReference>
<dbReference type="Proteomes" id="UP000006339">
    <property type="component" value="Unassembled WGS sequence"/>
</dbReference>
<dbReference type="Pfam" id="PF00132">
    <property type="entry name" value="Hexapep"/>
    <property type="match status" value="1"/>
</dbReference>
<dbReference type="InterPro" id="IPR047324">
    <property type="entry name" value="LbH_gamma_CA-like"/>
</dbReference>
<gene>
    <name evidence="1" type="ORF">LEP1GSC131_4268</name>
</gene>
<sequence>MVEPFDRVVWGKIQMNIHQTAFIHPGATAIGLVEMGPYSSLWPGTVVRADMNRIVLGKGVNIQDNSTLHTDSSRGIMIGDYTLVGHNTMLHGCKIGRGCLIGIGSIVLDEAEIGDGAMVTAGCMIRGGKKIPPGAMVIQKNGELKILEGKSKPILSVAGCLEYIALSDRFQKGIFEPFTQEEEIEFQNQAKTILKEMGIPFKE</sequence>
<dbReference type="AlphaFoldDB" id="A0A828Y9R5"/>